<organism evidence="1">
    <name type="scientific">Mytilinidion resinicola</name>
    <dbReference type="NCBI Taxonomy" id="574789"/>
    <lineage>
        <taxon>Eukaryota</taxon>
        <taxon>Fungi</taxon>
        <taxon>Dikarya</taxon>
        <taxon>Ascomycota</taxon>
        <taxon>Pezizomycotina</taxon>
        <taxon>Dothideomycetes</taxon>
        <taxon>Pleosporomycetidae</taxon>
        <taxon>Mytilinidiales</taxon>
        <taxon>Mytilinidiaceae</taxon>
        <taxon>Mytilinidion</taxon>
    </lineage>
</organism>
<reference evidence="3" key="3">
    <citation type="submission" date="2025-04" db="UniProtKB">
        <authorList>
            <consortium name="RefSeq"/>
        </authorList>
    </citation>
    <scope>IDENTIFICATION</scope>
    <source>
        <strain evidence="3">CBS 304.34</strain>
    </source>
</reference>
<reference evidence="3" key="2">
    <citation type="submission" date="2020-04" db="EMBL/GenBank/DDBJ databases">
        <authorList>
            <consortium name="NCBI Genome Project"/>
        </authorList>
    </citation>
    <scope>NUCLEOTIDE SEQUENCE</scope>
    <source>
        <strain evidence="3">CBS 304.34</strain>
    </source>
</reference>
<dbReference type="GeneID" id="54462011"/>
<name>A0A6A6Y5F3_9PEZI</name>
<dbReference type="Proteomes" id="UP000504636">
    <property type="component" value="Unplaced"/>
</dbReference>
<evidence type="ECO:0000313" key="2">
    <source>
        <dbReference type="Proteomes" id="UP000504636"/>
    </source>
</evidence>
<protein>
    <submittedName>
        <fullName evidence="1 3">Uncharacterized protein</fullName>
    </submittedName>
</protein>
<gene>
    <name evidence="1 3" type="ORF">BDZ99DRAFT_467884</name>
</gene>
<dbReference type="EMBL" id="MU003716">
    <property type="protein sequence ID" value="KAF2803753.1"/>
    <property type="molecule type" value="Genomic_DNA"/>
</dbReference>
<keyword evidence="2" id="KW-1185">Reference proteome</keyword>
<accession>A0A6A6Y5F3</accession>
<dbReference type="AlphaFoldDB" id="A0A6A6Y5F3"/>
<reference evidence="1 3" key="1">
    <citation type="journal article" date="2020" name="Stud. Mycol.">
        <title>101 Dothideomycetes genomes: a test case for predicting lifestyles and emergence of pathogens.</title>
        <authorList>
            <person name="Haridas S."/>
            <person name="Albert R."/>
            <person name="Binder M."/>
            <person name="Bloem J."/>
            <person name="Labutti K."/>
            <person name="Salamov A."/>
            <person name="Andreopoulos B."/>
            <person name="Baker S."/>
            <person name="Barry K."/>
            <person name="Bills G."/>
            <person name="Bluhm B."/>
            <person name="Cannon C."/>
            <person name="Castanera R."/>
            <person name="Culley D."/>
            <person name="Daum C."/>
            <person name="Ezra D."/>
            <person name="Gonzalez J."/>
            <person name="Henrissat B."/>
            <person name="Kuo A."/>
            <person name="Liang C."/>
            <person name="Lipzen A."/>
            <person name="Lutzoni F."/>
            <person name="Magnuson J."/>
            <person name="Mondo S."/>
            <person name="Nolan M."/>
            <person name="Ohm R."/>
            <person name="Pangilinan J."/>
            <person name="Park H.-J."/>
            <person name="Ramirez L."/>
            <person name="Alfaro M."/>
            <person name="Sun H."/>
            <person name="Tritt A."/>
            <person name="Yoshinaga Y."/>
            <person name="Zwiers L.-H."/>
            <person name="Turgeon B."/>
            <person name="Goodwin S."/>
            <person name="Spatafora J."/>
            <person name="Crous P."/>
            <person name="Grigoriev I."/>
        </authorList>
    </citation>
    <scope>NUCLEOTIDE SEQUENCE</scope>
    <source>
        <strain evidence="1 3">CBS 304.34</strain>
    </source>
</reference>
<evidence type="ECO:0000313" key="3">
    <source>
        <dbReference type="RefSeq" id="XP_033570717.1"/>
    </source>
</evidence>
<proteinExistence type="predicted"/>
<sequence length="72" mass="8465">MRGRRRKWRVPATRPPAYSAPTLAWESRLPVSVLRCVLRRFERYILSCRSAYSALAAVYFHPGAFYFNAFRP</sequence>
<dbReference type="RefSeq" id="XP_033570717.1">
    <property type="nucleotide sequence ID" value="XM_033721118.1"/>
</dbReference>
<evidence type="ECO:0000313" key="1">
    <source>
        <dbReference type="EMBL" id="KAF2803753.1"/>
    </source>
</evidence>